<reference evidence="3" key="1">
    <citation type="submission" date="2022-01" db="EMBL/GenBank/DDBJ databases">
        <authorList>
            <person name="Braso-Vives M."/>
        </authorList>
    </citation>
    <scope>NUCLEOTIDE SEQUENCE</scope>
</reference>
<gene>
    <name evidence="3" type="primary">HNMT</name>
    <name evidence="3" type="ORF">BLAG_LOCUS18134</name>
</gene>
<organism evidence="3 4">
    <name type="scientific">Branchiostoma lanceolatum</name>
    <name type="common">Common lancelet</name>
    <name type="synonym">Amphioxus lanceolatum</name>
    <dbReference type="NCBI Taxonomy" id="7740"/>
    <lineage>
        <taxon>Eukaryota</taxon>
        <taxon>Metazoa</taxon>
        <taxon>Chordata</taxon>
        <taxon>Cephalochordata</taxon>
        <taxon>Leptocardii</taxon>
        <taxon>Amphioxiformes</taxon>
        <taxon>Branchiostomatidae</taxon>
        <taxon>Branchiostoma</taxon>
    </lineage>
</organism>
<dbReference type="SUPFAM" id="SSF53335">
    <property type="entry name" value="S-adenosyl-L-methionine-dependent methyltransferases"/>
    <property type="match status" value="2"/>
</dbReference>
<dbReference type="OrthoDB" id="5984880at2759"/>
<keyword evidence="1" id="KW-0489">Methyltransferase</keyword>
<proteinExistence type="predicted"/>
<evidence type="ECO:0000256" key="1">
    <source>
        <dbReference type="ARBA" id="ARBA00022603"/>
    </source>
</evidence>
<dbReference type="InterPro" id="IPR029063">
    <property type="entry name" value="SAM-dependent_MTases_sf"/>
</dbReference>
<dbReference type="FunFam" id="3.40.50.150:FF:000118">
    <property type="entry name" value="Histamine N-methyltransferase"/>
    <property type="match status" value="2"/>
</dbReference>
<keyword evidence="4" id="KW-1185">Reference proteome</keyword>
<dbReference type="PANTHER" id="PTHR43861:SF1">
    <property type="entry name" value="TRANS-ACONITATE 2-METHYLTRANSFERASE"/>
    <property type="match status" value="1"/>
</dbReference>
<dbReference type="Proteomes" id="UP000838412">
    <property type="component" value="Chromosome 4"/>
</dbReference>
<evidence type="ECO:0000313" key="4">
    <source>
        <dbReference type="Proteomes" id="UP000838412"/>
    </source>
</evidence>
<keyword evidence="2" id="KW-0808">Transferase</keyword>
<dbReference type="Pfam" id="PF13489">
    <property type="entry name" value="Methyltransf_23"/>
    <property type="match status" value="2"/>
</dbReference>
<dbReference type="PANTHER" id="PTHR43861">
    <property type="entry name" value="TRANS-ACONITATE 2-METHYLTRANSFERASE-RELATED"/>
    <property type="match status" value="1"/>
</dbReference>
<dbReference type="EMBL" id="OV696689">
    <property type="protein sequence ID" value="CAH1263432.1"/>
    <property type="molecule type" value="Genomic_DNA"/>
</dbReference>
<dbReference type="GO" id="GO:0008168">
    <property type="term" value="F:methyltransferase activity"/>
    <property type="evidence" value="ECO:0007669"/>
    <property type="project" value="UniProtKB-KW"/>
</dbReference>
<dbReference type="AlphaFoldDB" id="A0A8J9ZWG0"/>
<dbReference type="Gene3D" id="3.40.50.150">
    <property type="entry name" value="Vaccinia Virus protein VP39"/>
    <property type="match status" value="2"/>
</dbReference>
<protein>
    <submittedName>
        <fullName evidence="3">HNMT protein</fullName>
    </submittedName>
</protein>
<accession>A0A8J9ZWG0</accession>
<dbReference type="GO" id="GO:0032259">
    <property type="term" value="P:methylation"/>
    <property type="evidence" value="ECO:0007669"/>
    <property type="project" value="UniProtKB-KW"/>
</dbReference>
<name>A0A8J9ZWG0_BRALA</name>
<evidence type="ECO:0000313" key="3">
    <source>
        <dbReference type="EMBL" id="CAH1263432.1"/>
    </source>
</evidence>
<dbReference type="CDD" id="cd02440">
    <property type="entry name" value="AdoMet_MTases"/>
    <property type="match status" value="1"/>
</dbReference>
<sequence>MSLFMLAKGQIRKVKVQQTATQVKFTTMAGLLKLGYLSQLSPGRYLAAFRAFRVAVEKGEDSLQVLYGSKIPDSTLCEAGTDVRVLGIGSGSGEVDSIMLKKLLHRHSSVYNRVVEPSGEMLGRYKALVREDTSLGAVKFDWRQQTAEEYFQTKEDTKFHLVHAVHVLYDVEDHDATLRKMWEQLSDGGYMYVAMQSGLLKLGNLAQLSPGRYLAGFRAFQRRAVVGKEKDSLQVLYGSKVPDSTQCEPGTDVRVLGIGSGSGEIDSIMLKKLLQRHNCVYNRVVEPSGEMLGRYKALVREDTSLGAVKFDWRQQTTEEYFQTKGDTKFHLVHAVHVLYYVEDIHATLRNMWEQVADDGYMLVAMKSDKGAWGGLRYKLWEEFGQGDRLKTSFRLPGDVKQWLDTARISYVTSKDEYNINVTECFRKNSETGKLLLDFLTHTANVSSEPEIRSMALEYIRCNSSLVDDKIFLKSVNDVILALKDCAKE</sequence>
<evidence type="ECO:0000256" key="2">
    <source>
        <dbReference type="ARBA" id="ARBA00022679"/>
    </source>
</evidence>